<gene>
    <name evidence="2" type="ORF">ABVK50_20515</name>
</gene>
<reference evidence="2" key="1">
    <citation type="submission" date="2024-06" db="EMBL/GenBank/DDBJ databases">
        <title>Mesorhizobium karijinii sp. nov., a symbiont of the iconic Swainsona formosa from arid Australia.</title>
        <authorList>
            <person name="Hill Y.J."/>
            <person name="Watkin E.L.J."/>
            <person name="O'Hara G.W."/>
            <person name="Terpolilli J."/>
            <person name="Tye M.L."/>
            <person name="Kohlmeier M.G."/>
        </authorList>
    </citation>
    <scope>NUCLEOTIDE SEQUENCE</scope>
    <source>
        <strain evidence="2">WSM2240</strain>
    </source>
</reference>
<evidence type="ECO:0000313" key="2">
    <source>
        <dbReference type="EMBL" id="XCG47629.1"/>
    </source>
</evidence>
<accession>A0AAU8CLA1</accession>
<proteinExistence type="predicted"/>
<organism evidence="2">
    <name type="scientific">Mesorhizobium sp. WSM2240</name>
    <dbReference type="NCBI Taxonomy" id="3228851"/>
    <lineage>
        <taxon>Bacteria</taxon>
        <taxon>Pseudomonadati</taxon>
        <taxon>Pseudomonadota</taxon>
        <taxon>Alphaproteobacteria</taxon>
        <taxon>Hyphomicrobiales</taxon>
        <taxon>Phyllobacteriaceae</taxon>
        <taxon>Mesorhizobium</taxon>
    </lineage>
</organism>
<sequence length="213" mass="22585">MAALALFDVLTDFGKRPQRTGAPQPASAEPGASQAPFSAPAAPPPDLSEIIATEVARAELALEQRLSLAHEAALEAERQAHAAEIETLMRRFGEEAGQAITTKIAEMEGRLGDLATSATARMLGGFLSEELARRSLDALARAVRAAIGDAEAVRIQVRGPQSLFETLQAALGDRAACFDYIEAPGLDLTVSIDGNLFETRLSEWSGAMQEILS</sequence>
<name>A0AAU8CLA1_9HYPH</name>
<feature type="region of interest" description="Disordered" evidence="1">
    <location>
        <begin position="14"/>
        <end position="46"/>
    </location>
</feature>
<evidence type="ECO:0008006" key="3">
    <source>
        <dbReference type="Google" id="ProtNLM"/>
    </source>
</evidence>
<dbReference type="AlphaFoldDB" id="A0AAU8CLA1"/>
<protein>
    <recommendedName>
        <fullName evidence="3">Flagellar assembly protein FliH</fullName>
    </recommendedName>
</protein>
<evidence type="ECO:0000256" key="1">
    <source>
        <dbReference type="SAM" id="MobiDB-lite"/>
    </source>
</evidence>
<dbReference type="RefSeq" id="WP_353644829.1">
    <property type="nucleotide sequence ID" value="NZ_CP159253.1"/>
</dbReference>
<dbReference type="EMBL" id="CP159253">
    <property type="protein sequence ID" value="XCG47629.1"/>
    <property type="molecule type" value="Genomic_DNA"/>
</dbReference>